<dbReference type="Proteomes" id="UP001234202">
    <property type="component" value="Unassembled WGS sequence"/>
</dbReference>
<evidence type="ECO:0000313" key="1">
    <source>
        <dbReference type="EMBL" id="KAJ9127454.1"/>
    </source>
</evidence>
<proteinExistence type="predicted"/>
<keyword evidence="2" id="KW-1185">Reference proteome</keyword>
<dbReference type="EMBL" id="JASBWV010000002">
    <property type="protein sequence ID" value="KAJ9127454.1"/>
    <property type="molecule type" value="Genomic_DNA"/>
</dbReference>
<reference evidence="1" key="1">
    <citation type="submission" date="2023-04" db="EMBL/GenBank/DDBJ databases">
        <title>Draft Genome sequencing of Naganishia species isolated from polar environments using Oxford Nanopore Technology.</title>
        <authorList>
            <person name="Leo P."/>
            <person name="Venkateswaran K."/>
        </authorList>
    </citation>
    <scope>NUCLEOTIDE SEQUENCE</scope>
    <source>
        <strain evidence="1">DBVPG 5303</strain>
    </source>
</reference>
<sequence length="348" mass="37980">MAAIDGIIILDSTGRAIISSHFRGHSSSYPLLHIDAFNQALARSKSHYARASGSSTANSVTTSVGAVAHTVKDELDPVIWVTVPVRSQDVDRVMKRSAVKKGKKRQLGMGYGEASDGSSASDSEEGDEEMSGYGQEADSYVGESQEGGGGWQTVGLCHMEKEGMRFLAPLSQETNPLFAFSFLECFIGVLEAYFGEVTENTIRDNFEIVYMLIEEMLDEGHPMTTEPNMLKDIVLPPTLVRKLLTAAGVSGYVRSPFIWSKTTNADLVVVPQSQQSSDPNYDSFCYSNSMAPPKLDRKGKVLSSQVWGKIKCNARLTGKEARLSPSFKRPLSKADHGLVSDQETPICY</sequence>
<protein>
    <submittedName>
        <fullName evidence="1">Uncharacterized protein</fullName>
    </submittedName>
</protein>
<accession>A0ACC2XVV6</accession>
<comment type="caution">
    <text evidence="1">The sequence shown here is derived from an EMBL/GenBank/DDBJ whole genome shotgun (WGS) entry which is preliminary data.</text>
</comment>
<gene>
    <name evidence="1" type="ORF">QFC24_000862</name>
</gene>
<organism evidence="1 2">
    <name type="scientific">Naganishia onofrii</name>
    <dbReference type="NCBI Taxonomy" id="1851511"/>
    <lineage>
        <taxon>Eukaryota</taxon>
        <taxon>Fungi</taxon>
        <taxon>Dikarya</taxon>
        <taxon>Basidiomycota</taxon>
        <taxon>Agaricomycotina</taxon>
        <taxon>Tremellomycetes</taxon>
        <taxon>Filobasidiales</taxon>
        <taxon>Filobasidiaceae</taxon>
        <taxon>Naganishia</taxon>
    </lineage>
</organism>
<name>A0ACC2XVV6_9TREE</name>
<evidence type="ECO:0000313" key="2">
    <source>
        <dbReference type="Proteomes" id="UP001234202"/>
    </source>
</evidence>